<dbReference type="PROSITE" id="PS50119">
    <property type="entry name" value="ZF_BBOX"/>
    <property type="match status" value="1"/>
</dbReference>
<reference evidence="5 6" key="1">
    <citation type="submission" date="2020-06" db="EMBL/GenBank/DDBJ databases">
        <authorList>
            <person name="Li R."/>
            <person name="Bekaert M."/>
        </authorList>
    </citation>
    <scope>NUCLEOTIDE SEQUENCE [LARGE SCALE GENOMIC DNA]</scope>
    <source>
        <strain evidence="6">wild</strain>
    </source>
</reference>
<name>A0A6J8C125_MYTCO</name>
<evidence type="ECO:0000313" key="6">
    <source>
        <dbReference type="Proteomes" id="UP000507470"/>
    </source>
</evidence>
<protein>
    <recommendedName>
        <fullName evidence="4">B box-type domain-containing protein</fullName>
    </recommendedName>
</protein>
<accession>A0A6J8C125</accession>
<feature type="region of interest" description="Disordered" evidence="3">
    <location>
        <begin position="260"/>
        <end position="280"/>
    </location>
</feature>
<evidence type="ECO:0000256" key="1">
    <source>
        <dbReference type="PROSITE-ProRule" id="PRU00024"/>
    </source>
</evidence>
<evidence type="ECO:0000256" key="3">
    <source>
        <dbReference type="SAM" id="MobiDB-lite"/>
    </source>
</evidence>
<keyword evidence="1" id="KW-0862">Zinc</keyword>
<dbReference type="InterPro" id="IPR000315">
    <property type="entry name" value="Znf_B-box"/>
</dbReference>
<evidence type="ECO:0000259" key="4">
    <source>
        <dbReference type="PROSITE" id="PS50119"/>
    </source>
</evidence>
<dbReference type="GO" id="GO:0008270">
    <property type="term" value="F:zinc ion binding"/>
    <property type="evidence" value="ECO:0007669"/>
    <property type="project" value="UniProtKB-KW"/>
</dbReference>
<feature type="domain" description="B box-type" evidence="4">
    <location>
        <begin position="47"/>
        <end position="88"/>
    </location>
</feature>
<evidence type="ECO:0000256" key="2">
    <source>
        <dbReference type="SAM" id="Coils"/>
    </source>
</evidence>
<dbReference type="Gene3D" id="1.10.287.1490">
    <property type="match status" value="1"/>
</dbReference>
<dbReference type="SUPFAM" id="SSF57845">
    <property type="entry name" value="B-box zinc-binding domain"/>
    <property type="match status" value="1"/>
</dbReference>
<gene>
    <name evidence="5" type="ORF">MCOR_25209</name>
</gene>
<dbReference type="OrthoDB" id="6161568at2759"/>
<dbReference type="Pfam" id="PF00643">
    <property type="entry name" value="zf-B_box"/>
    <property type="match status" value="1"/>
</dbReference>
<proteinExistence type="predicted"/>
<evidence type="ECO:0000313" key="5">
    <source>
        <dbReference type="EMBL" id="CAC5390088.1"/>
    </source>
</evidence>
<keyword evidence="2" id="KW-0175">Coiled coil</keyword>
<keyword evidence="6" id="KW-1185">Reference proteome</keyword>
<feature type="coiled-coil region" evidence="2">
    <location>
        <begin position="398"/>
        <end position="432"/>
    </location>
</feature>
<dbReference type="AlphaFoldDB" id="A0A6J8C125"/>
<feature type="coiled-coil region" evidence="2">
    <location>
        <begin position="456"/>
        <end position="511"/>
    </location>
</feature>
<dbReference type="EMBL" id="CACVKT020004448">
    <property type="protein sequence ID" value="CAC5390088.1"/>
    <property type="molecule type" value="Genomic_DNA"/>
</dbReference>
<sequence length="631" mass="74120">MNIKCEDCINTYGIRYCMKCHKPQCSSCQRNHSQSYHDHVFRFPVDYSRKRCKTHYNKEFISYCSDCEAMVCIDCVDFSHNHHHMLNLTNVKDKIVKQIEREKAETGNCLQSNRYDIDKRETKIAHLKKHLTDIVHSFPYGTKYSLGNKVFANRITWPDIETYPPQELETLYKQIKQLKAAKYFYEEIQNAQTRLMLITRAEELISQYNQYKCAVVKYTKTPSKCNEDTELELLYEETSDWETKSPLIIIQIRKKGDSVTEPKRETISTEKTHTQQHEENLKAKSLLKREEEQKRHELATKLNDSAVHKQREEQLQTELRSKTVESQMLRETLQLVSVNIKNFKDECARETMESVGMKFQRPAALMNFKEVENMVYDYEQCLAAVLKILSEKSRESEMHNKDRELKISNDRLTNLQERFGQLENENASLKKALYATKQEKDEMHLRSLVQEKDGELEIIKNRLEHFQHRYGELENENSSLTTALHGNMEEKNELIRRVQHIEEENATIMNNLYKMTREKEDLKTRLSQVAGAKLMAGNTSIADLGDKYRPTRIAELYSELYDNEWTEAVDVLVSTKWSEDMIVRHLFIILQGCYKACCQLASQQIQDLVRKLFLDKSSADVSISSKSYNHT</sequence>
<dbReference type="Gene3D" id="3.30.160.60">
    <property type="entry name" value="Classic Zinc Finger"/>
    <property type="match status" value="1"/>
</dbReference>
<keyword evidence="1" id="KW-0479">Metal-binding</keyword>
<organism evidence="5 6">
    <name type="scientific">Mytilus coruscus</name>
    <name type="common">Sea mussel</name>
    <dbReference type="NCBI Taxonomy" id="42192"/>
    <lineage>
        <taxon>Eukaryota</taxon>
        <taxon>Metazoa</taxon>
        <taxon>Spiralia</taxon>
        <taxon>Lophotrochozoa</taxon>
        <taxon>Mollusca</taxon>
        <taxon>Bivalvia</taxon>
        <taxon>Autobranchia</taxon>
        <taxon>Pteriomorphia</taxon>
        <taxon>Mytilida</taxon>
        <taxon>Mytiloidea</taxon>
        <taxon>Mytilidae</taxon>
        <taxon>Mytilinae</taxon>
        <taxon>Mytilus</taxon>
    </lineage>
</organism>
<dbReference type="Proteomes" id="UP000507470">
    <property type="component" value="Unassembled WGS sequence"/>
</dbReference>
<keyword evidence="1" id="KW-0863">Zinc-finger</keyword>